<dbReference type="Pfam" id="PF00876">
    <property type="entry name" value="Innexin"/>
    <property type="match status" value="1"/>
</dbReference>
<evidence type="ECO:0000313" key="13">
    <source>
        <dbReference type="EMBL" id="KAK8740973.1"/>
    </source>
</evidence>
<evidence type="ECO:0000256" key="7">
    <source>
        <dbReference type="ARBA" id="ARBA00022949"/>
    </source>
</evidence>
<evidence type="ECO:0000256" key="2">
    <source>
        <dbReference type="ARBA" id="ARBA00004651"/>
    </source>
</evidence>
<dbReference type="PANTHER" id="PTHR11893:SF37">
    <property type="entry name" value="INNEXIN INX3"/>
    <property type="match status" value="1"/>
</dbReference>
<dbReference type="PANTHER" id="PTHR11893">
    <property type="entry name" value="INNEXIN"/>
    <property type="match status" value="1"/>
</dbReference>
<evidence type="ECO:0000256" key="3">
    <source>
        <dbReference type="ARBA" id="ARBA00022448"/>
    </source>
</evidence>
<accession>A0AAW0XLY7</accession>
<gene>
    <name evidence="12" type="primary">inx</name>
    <name evidence="13" type="ORF">OTU49_002802</name>
</gene>
<dbReference type="AlphaFoldDB" id="A0AAW0XLY7"/>
<feature type="transmembrane region" description="Helical" evidence="12">
    <location>
        <begin position="184"/>
        <end position="205"/>
    </location>
</feature>
<keyword evidence="6" id="KW-0303">Gap junction</keyword>
<evidence type="ECO:0000313" key="14">
    <source>
        <dbReference type="Proteomes" id="UP001445076"/>
    </source>
</evidence>
<name>A0AAW0XLY7_CHEQU</name>
<dbReference type="EMBL" id="JARKIK010000032">
    <property type="protein sequence ID" value="KAK8740973.1"/>
    <property type="molecule type" value="Genomic_DNA"/>
</dbReference>
<proteinExistence type="inferred from homology"/>
<reference evidence="13 14" key="1">
    <citation type="journal article" date="2024" name="BMC Genomics">
        <title>Genome assembly of redclaw crayfish (Cherax quadricarinatus) provides insights into its immune adaptation and hypoxia tolerance.</title>
        <authorList>
            <person name="Liu Z."/>
            <person name="Zheng J."/>
            <person name="Li H."/>
            <person name="Fang K."/>
            <person name="Wang S."/>
            <person name="He J."/>
            <person name="Zhou D."/>
            <person name="Weng S."/>
            <person name="Chi M."/>
            <person name="Gu Z."/>
            <person name="He J."/>
            <person name="Li F."/>
            <person name="Wang M."/>
        </authorList>
    </citation>
    <scope>NUCLEOTIDE SEQUENCE [LARGE SCALE GENOMIC DNA]</scope>
    <source>
        <strain evidence="13">ZL_2023a</strain>
    </source>
</reference>
<keyword evidence="9 12" id="KW-0406">Ion transport</keyword>
<evidence type="ECO:0000256" key="5">
    <source>
        <dbReference type="ARBA" id="ARBA00022692"/>
    </source>
</evidence>
<feature type="transmembrane region" description="Helical" evidence="12">
    <location>
        <begin position="279"/>
        <end position="306"/>
    </location>
</feature>
<keyword evidence="14" id="KW-1185">Reference proteome</keyword>
<sequence>MMFKAISSIKVKVELKPVVDNLVFRLHYRYTYTIYMVSMLLCTIYDIIGDKISCMTGIDSDAYNDVVSNFCFIMGTFTVDRLHGVKIGAEAPHPGVGPQQPGDNVTFHTYYQWVPFVLFIQGVMFYAPHWLWKSREGGLFKQVIQDLSIRDYLGSDLRNYFGREERYAALSKYIYHHMDNHRDWAYSFFFCEFLNLGVVIGTLFLTDWFLGDEFLAYGVKVFGMIGMDPENRTDPMSYVFPRMVKCTFKSFGASGTIQVRDVMCLIATNIINEKIFVFLWVWLVLLTTVTSIYLAYRLLLIFVPYLRRLRLQMLVKTEMKHDVATVMKQASLSDWFLIYNLGMNMEMSVFSEFIHYFARELSNSTDTLPVDEKESMNL</sequence>
<dbReference type="PRINTS" id="PR01262">
    <property type="entry name" value="INNEXIN"/>
</dbReference>
<evidence type="ECO:0000256" key="10">
    <source>
        <dbReference type="ARBA" id="ARBA00023136"/>
    </source>
</evidence>
<dbReference type="GO" id="GO:0007602">
    <property type="term" value="P:phototransduction"/>
    <property type="evidence" value="ECO:0007669"/>
    <property type="project" value="TreeGrafter"/>
</dbReference>
<feature type="transmembrane region" description="Helical" evidence="12">
    <location>
        <begin position="30"/>
        <end position="48"/>
    </location>
</feature>
<dbReference type="Proteomes" id="UP001445076">
    <property type="component" value="Unassembled WGS sequence"/>
</dbReference>
<keyword evidence="11 12" id="KW-0407">Ion channel</keyword>
<dbReference type="GO" id="GO:0005243">
    <property type="term" value="F:gap junction channel activity"/>
    <property type="evidence" value="ECO:0007669"/>
    <property type="project" value="TreeGrafter"/>
</dbReference>
<evidence type="ECO:0000256" key="4">
    <source>
        <dbReference type="ARBA" id="ARBA00022475"/>
    </source>
</evidence>
<dbReference type="InterPro" id="IPR000990">
    <property type="entry name" value="Innexin"/>
</dbReference>
<dbReference type="PROSITE" id="PS51013">
    <property type="entry name" value="PANNEXIN"/>
    <property type="match status" value="1"/>
</dbReference>
<dbReference type="GO" id="GO:0034220">
    <property type="term" value="P:monoatomic ion transmembrane transport"/>
    <property type="evidence" value="ECO:0007669"/>
    <property type="project" value="UniProtKB-KW"/>
</dbReference>
<keyword evidence="3 12" id="KW-0813">Transport</keyword>
<protein>
    <recommendedName>
        <fullName evidence="12">Innexin</fullName>
    </recommendedName>
</protein>
<evidence type="ECO:0000256" key="8">
    <source>
        <dbReference type="ARBA" id="ARBA00022989"/>
    </source>
</evidence>
<evidence type="ECO:0000256" key="6">
    <source>
        <dbReference type="ARBA" id="ARBA00022868"/>
    </source>
</evidence>
<dbReference type="GO" id="GO:0005886">
    <property type="term" value="C:plasma membrane"/>
    <property type="evidence" value="ECO:0007669"/>
    <property type="project" value="UniProtKB-SubCell"/>
</dbReference>
<organism evidence="13 14">
    <name type="scientific">Cherax quadricarinatus</name>
    <name type="common">Australian red claw crayfish</name>
    <dbReference type="NCBI Taxonomy" id="27406"/>
    <lineage>
        <taxon>Eukaryota</taxon>
        <taxon>Metazoa</taxon>
        <taxon>Ecdysozoa</taxon>
        <taxon>Arthropoda</taxon>
        <taxon>Crustacea</taxon>
        <taxon>Multicrustacea</taxon>
        <taxon>Malacostraca</taxon>
        <taxon>Eumalacostraca</taxon>
        <taxon>Eucarida</taxon>
        <taxon>Decapoda</taxon>
        <taxon>Pleocyemata</taxon>
        <taxon>Astacidea</taxon>
        <taxon>Parastacoidea</taxon>
        <taxon>Parastacidae</taxon>
        <taxon>Cherax</taxon>
    </lineage>
</organism>
<evidence type="ECO:0000256" key="12">
    <source>
        <dbReference type="RuleBase" id="RU010713"/>
    </source>
</evidence>
<evidence type="ECO:0000256" key="9">
    <source>
        <dbReference type="ARBA" id="ARBA00023065"/>
    </source>
</evidence>
<comment type="subcellular location">
    <subcellularLocation>
        <location evidence="1">Cell junction</location>
        <location evidence="1">Gap junction</location>
    </subcellularLocation>
    <subcellularLocation>
        <location evidence="2 12">Cell membrane</location>
        <topology evidence="2 12">Multi-pass membrane protein</topology>
    </subcellularLocation>
</comment>
<evidence type="ECO:0000256" key="11">
    <source>
        <dbReference type="ARBA" id="ARBA00023303"/>
    </source>
</evidence>
<keyword evidence="7" id="KW-0965">Cell junction</keyword>
<keyword evidence="5 12" id="KW-0812">Transmembrane</keyword>
<keyword evidence="4" id="KW-1003">Cell membrane</keyword>
<feature type="transmembrane region" description="Helical" evidence="12">
    <location>
        <begin position="110"/>
        <end position="132"/>
    </location>
</feature>
<comment type="similarity">
    <text evidence="12">Belongs to the pannexin family.</text>
</comment>
<comment type="function">
    <text evidence="12">Structural component of the gap junctions.</text>
</comment>
<comment type="caution">
    <text evidence="13">The sequence shown here is derived from an EMBL/GenBank/DDBJ whole genome shotgun (WGS) entry which is preliminary data.</text>
</comment>
<keyword evidence="10 12" id="KW-0472">Membrane</keyword>
<dbReference type="GO" id="GO:0005921">
    <property type="term" value="C:gap junction"/>
    <property type="evidence" value="ECO:0007669"/>
    <property type="project" value="UniProtKB-SubCell"/>
</dbReference>
<evidence type="ECO:0000256" key="1">
    <source>
        <dbReference type="ARBA" id="ARBA00004610"/>
    </source>
</evidence>
<keyword evidence="8 12" id="KW-1133">Transmembrane helix</keyword>